<evidence type="ECO:0000256" key="1">
    <source>
        <dbReference type="ARBA" id="ARBA00004167"/>
    </source>
</evidence>
<dbReference type="EMBL" id="FR908975">
    <property type="protein sequence ID" value="CDQ88814.1"/>
    <property type="molecule type" value="Genomic_DNA"/>
</dbReference>
<dbReference type="PANTHER" id="PTHR10075:SF100">
    <property type="entry name" value="FASCICLIN-2"/>
    <property type="match status" value="1"/>
</dbReference>
<dbReference type="SMART" id="SM00409">
    <property type="entry name" value="IG"/>
    <property type="match status" value="2"/>
</dbReference>
<name>A0A060YHA7_ONCMY</name>
<sequence length="266" mass="29152">MTGLAYQCTPLHPSLPPLSPQCLSPLPSFHITDPPPPPLSLFPGVFCFSELSFIIEPSDITVISKDPVVLDCVAHGQPPIVIGWLRNGVGLAESERLRFLSNGSLYILEARRDGEGSDGGFYQCLSQNKYGAILSQRSRLTIANISPFVVQPVPLEVTEGSVARFTCQVTSNPPATITWELDQSTLPLETDRITVLPNGALQIQNVQLEDAGKYRCVATNIGNRVKSRKATLSVINQGVCVCFQLRLWVDLFKSNQIKCIYIALRS</sequence>
<evidence type="ECO:0000256" key="2">
    <source>
        <dbReference type="ARBA" id="ARBA00009588"/>
    </source>
</evidence>
<dbReference type="PANTHER" id="PTHR10075">
    <property type="entry name" value="BASIGIN RELATED"/>
    <property type="match status" value="1"/>
</dbReference>
<dbReference type="InterPro" id="IPR003599">
    <property type="entry name" value="Ig_sub"/>
</dbReference>
<evidence type="ECO:0000259" key="9">
    <source>
        <dbReference type="PROSITE" id="PS50835"/>
    </source>
</evidence>
<dbReference type="FunFam" id="2.60.40.10:FF:000189">
    <property type="entry name" value="Neogenin isoform 3"/>
    <property type="match status" value="1"/>
</dbReference>
<dbReference type="Proteomes" id="UP000193380">
    <property type="component" value="Unassembled WGS sequence"/>
</dbReference>
<evidence type="ECO:0000256" key="5">
    <source>
        <dbReference type="ARBA" id="ARBA00022989"/>
    </source>
</evidence>
<keyword evidence="6" id="KW-0472">Membrane</keyword>
<dbReference type="InterPro" id="IPR013098">
    <property type="entry name" value="Ig_I-set"/>
</dbReference>
<gene>
    <name evidence="10" type="ORF">GSONMT00036417001</name>
</gene>
<comment type="similarity">
    <text evidence="2">Belongs to the immunoglobulin superfamily. DCC family.</text>
</comment>
<dbReference type="InterPro" id="IPR007110">
    <property type="entry name" value="Ig-like_dom"/>
</dbReference>
<comment type="subcellular location">
    <subcellularLocation>
        <location evidence="1">Membrane</location>
        <topology evidence="1">Single-pass membrane protein</topology>
    </subcellularLocation>
</comment>
<feature type="domain" description="Ig-like" evidence="9">
    <location>
        <begin position="147"/>
        <end position="233"/>
    </location>
</feature>
<dbReference type="GO" id="GO:0007156">
    <property type="term" value="P:homophilic cell adhesion via plasma membrane adhesion molecules"/>
    <property type="evidence" value="ECO:0007669"/>
    <property type="project" value="TreeGrafter"/>
</dbReference>
<evidence type="ECO:0000313" key="10">
    <source>
        <dbReference type="EMBL" id="CDQ88814.1"/>
    </source>
</evidence>
<evidence type="ECO:0000256" key="4">
    <source>
        <dbReference type="ARBA" id="ARBA00022737"/>
    </source>
</evidence>
<keyword evidence="7" id="KW-1015">Disulfide bond</keyword>
<dbReference type="AlphaFoldDB" id="A0A060YHA7"/>
<evidence type="ECO:0000256" key="7">
    <source>
        <dbReference type="ARBA" id="ARBA00023157"/>
    </source>
</evidence>
<organism evidence="10 11">
    <name type="scientific">Oncorhynchus mykiss</name>
    <name type="common">Rainbow trout</name>
    <name type="synonym">Salmo gairdneri</name>
    <dbReference type="NCBI Taxonomy" id="8022"/>
    <lineage>
        <taxon>Eukaryota</taxon>
        <taxon>Metazoa</taxon>
        <taxon>Chordata</taxon>
        <taxon>Craniata</taxon>
        <taxon>Vertebrata</taxon>
        <taxon>Euteleostomi</taxon>
        <taxon>Actinopterygii</taxon>
        <taxon>Neopterygii</taxon>
        <taxon>Teleostei</taxon>
        <taxon>Protacanthopterygii</taxon>
        <taxon>Salmoniformes</taxon>
        <taxon>Salmonidae</taxon>
        <taxon>Salmoninae</taxon>
        <taxon>Oncorhynchus</taxon>
    </lineage>
</organism>
<dbReference type="InterPro" id="IPR013783">
    <property type="entry name" value="Ig-like_fold"/>
</dbReference>
<dbReference type="InterPro" id="IPR003598">
    <property type="entry name" value="Ig_sub2"/>
</dbReference>
<dbReference type="FunFam" id="2.60.40.10:FF:000930">
    <property type="entry name" value="immunoglobulin superfamily DCC subclass member 3"/>
    <property type="match status" value="1"/>
</dbReference>
<evidence type="ECO:0000313" key="11">
    <source>
        <dbReference type="Proteomes" id="UP000193380"/>
    </source>
</evidence>
<reference evidence="10" key="1">
    <citation type="journal article" date="2014" name="Nat. Commun.">
        <title>The rainbow trout genome provides novel insights into evolution after whole-genome duplication in vertebrates.</title>
        <authorList>
            <person name="Berthelot C."/>
            <person name="Brunet F."/>
            <person name="Chalopin D."/>
            <person name="Juanchich A."/>
            <person name="Bernard M."/>
            <person name="Noel B."/>
            <person name="Bento P."/>
            <person name="Da Silva C."/>
            <person name="Labadie K."/>
            <person name="Alberti A."/>
            <person name="Aury J.M."/>
            <person name="Louis A."/>
            <person name="Dehais P."/>
            <person name="Bardou P."/>
            <person name="Montfort J."/>
            <person name="Klopp C."/>
            <person name="Cabau C."/>
            <person name="Gaspin C."/>
            <person name="Thorgaard G.H."/>
            <person name="Boussaha M."/>
            <person name="Quillet E."/>
            <person name="Guyomard R."/>
            <person name="Galiana D."/>
            <person name="Bobe J."/>
            <person name="Volff J.N."/>
            <person name="Genet C."/>
            <person name="Wincker P."/>
            <person name="Jaillon O."/>
            <person name="Roest Crollius H."/>
            <person name="Guiguen Y."/>
        </authorList>
    </citation>
    <scope>NUCLEOTIDE SEQUENCE [LARGE SCALE GENOMIC DNA]</scope>
</reference>
<dbReference type="GO" id="GO:0007411">
    <property type="term" value="P:axon guidance"/>
    <property type="evidence" value="ECO:0007669"/>
    <property type="project" value="TreeGrafter"/>
</dbReference>
<dbReference type="SUPFAM" id="SSF48726">
    <property type="entry name" value="Immunoglobulin"/>
    <property type="match status" value="2"/>
</dbReference>
<dbReference type="SMART" id="SM00408">
    <property type="entry name" value="IGc2"/>
    <property type="match status" value="2"/>
</dbReference>
<keyword evidence="5" id="KW-1133">Transmembrane helix</keyword>
<dbReference type="PaxDb" id="8022-A0A060YHA7"/>
<dbReference type="Gene3D" id="2.60.40.10">
    <property type="entry name" value="Immunoglobulins"/>
    <property type="match status" value="2"/>
</dbReference>
<proteinExistence type="inferred from homology"/>
<feature type="domain" description="Ig-like" evidence="9">
    <location>
        <begin position="37"/>
        <end position="141"/>
    </location>
</feature>
<evidence type="ECO:0000256" key="3">
    <source>
        <dbReference type="ARBA" id="ARBA00022692"/>
    </source>
</evidence>
<keyword evidence="8" id="KW-0393">Immunoglobulin domain</keyword>
<keyword evidence="4" id="KW-0677">Repeat</keyword>
<evidence type="ECO:0000256" key="6">
    <source>
        <dbReference type="ARBA" id="ARBA00023136"/>
    </source>
</evidence>
<dbReference type="STRING" id="8022.A0A060YHA7"/>
<accession>A0A060YHA7</accession>
<dbReference type="PROSITE" id="PS50835">
    <property type="entry name" value="IG_LIKE"/>
    <property type="match status" value="2"/>
</dbReference>
<protein>
    <recommendedName>
        <fullName evidence="9">Ig-like domain-containing protein</fullName>
    </recommendedName>
</protein>
<reference evidence="10" key="2">
    <citation type="submission" date="2014-03" db="EMBL/GenBank/DDBJ databases">
        <authorList>
            <person name="Genoscope - CEA"/>
        </authorList>
    </citation>
    <scope>NUCLEOTIDE SEQUENCE</scope>
</reference>
<dbReference type="GO" id="GO:0005886">
    <property type="term" value="C:plasma membrane"/>
    <property type="evidence" value="ECO:0007669"/>
    <property type="project" value="TreeGrafter"/>
</dbReference>
<keyword evidence="3" id="KW-0812">Transmembrane</keyword>
<dbReference type="GO" id="GO:0098632">
    <property type="term" value="F:cell-cell adhesion mediator activity"/>
    <property type="evidence" value="ECO:0007669"/>
    <property type="project" value="TreeGrafter"/>
</dbReference>
<dbReference type="Pfam" id="PF07679">
    <property type="entry name" value="I-set"/>
    <property type="match status" value="2"/>
</dbReference>
<dbReference type="GO" id="GO:0070593">
    <property type="term" value="P:dendrite self-avoidance"/>
    <property type="evidence" value="ECO:0007669"/>
    <property type="project" value="TreeGrafter"/>
</dbReference>
<evidence type="ECO:0000256" key="8">
    <source>
        <dbReference type="ARBA" id="ARBA00023319"/>
    </source>
</evidence>
<dbReference type="GO" id="GO:0030424">
    <property type="term" value="C:axon"/>
    <property type="evidence" value="ECO:0007669"/>
    <property type="project" value="TreeGrafter"/>
</dbReference>
<dbReference type="InterPro" id="IPR036179">
    <property type="entry name" value="Ig-like_dom_sf"/>
</dbReference>